<feature type="transmembrane region" description="Helical" evidence="13">
    <location>
        <begin position="289"/>
        <end position="307"/>
    </location>
</feature>
<protein>
    <submittedName>
        <fullName evidence="14">Sodium/proton antiporter NhaB</fullName>
    </submittedName>
</protein>
<feature type="transmembrane region" description="Helical" evidence="13">
    <location>
        <begin position="445"/>
        <end position="463"/>
    </location>
</feature>
<keyword evidence="11 13" id="KW-0472">Membrane</keyword>
<keyword evidence="4" id="KW-0050">Antiport</keyword>
<gene>
    <name evidence="14" type="primary">nhaB</name>
    <name evidence="14" type="ORF">JAO71_09880</name>
</gene>
<keyword evidence="7 13" id="KW-0812">Transmembrane</keyword>
<evidence type="ECO:0000256" key="9">
    <source>
        <dbReference type="ARBA" id="ARBA00023053"/>
    </source>
</evidence>
<evidence type="ECO:0000313" key="14">
    <source>
        <dbReference type="EMBL" id="MBL7560111.1"/>
    </source>
</evidence>
<keyword evidence="15" id="KW-1185">Reference proteome</keyword>
<sequence>MFKNFLGNSPKWFKLTMISFLIFNIFSFFVLGKTVTSWLFIAEFIFTLAMALKCYPLQSGGLLAIEVIALGLTSPENAYHEVDQNLEVILLLVFMVAGIYFMKPLLMFIFSKVFTKIKSKVVLSLLFVFLSAVLSAFLDALTVTAVLISVAVGFYGVYHKIHSSEADYDSSGVKDREELSGETLEQFRSFLRSLIMHGVVGTALGGVCTLVGEPQNLLIGERLGWDFIEFFIQMAPITIPVLIAGLLTTIILELTGSFGFGEKLPPVVAGIIENYTIEEDRNRTDKQKYALIVQGVAAVLLIMGLALHIAPVGFIGLALIIFQTAFMGIIDEHQLGHAFEEALPFTGLLVVFFVIVAMIHDQHLFSPIINWALKQDPAAQPGLFYLANGFLSAISDNVFVATVYIGEVQEAFKSGAIDREHFEKLAIAINTGTNLPSVATPNGQAAFLFLLTSALAPLINLSYGKMVKMALPYTIVLGVLGYIMVKIVLV</sequence>
<organism evidence="14 15">
    <name type="scientific">Olleya sediminilitoris</name>
    <dbReference type="NCBI Taxonomy" id="2795739"/>
    <lineage>
        <taxon>Bacteria</taxon>
        <taxon>Pseudomonadati</taxon>
        <taxon>Bacteroidota</taxon>
        <taxon>Flavobacteriia</taxon>
        <taxon>Flavobacteriales</taxon>
        <taxon>Flavobacteriaceae</taxon>
    </lineage>
</organism>
<keyword evidence="12" id="KW-0739">Sodium transport</keyword>
<feature type="transmembrane region" description="Helical" evidence="13">
    <location>
        <begin position="232"/>
        <end position="254"/>
    </location>
</feature>
<comment type="caution">
    <text evidence="14">The sequence shown here is derived from an EMBL/GenBank/DDBJ whole genome shotgun (WGS) entry which is preliminary data.</text>
</comment>
<dbReference type="InterPro" id="IPR004671">
    <property type="entry name" value="Na+/H+_antiporter_NhaB"/>
</dbReference>
<evidence type="ECO:0000256" key="6">
    <source>
        <dbReference type="ARBA" id="ARBA00022519"/>
    </source>
</evidence>
<dbReference type="RefSeq" id="WP_054851731.1">
    <property type="nucleotide sequence ID" value="NZ_JAEMEF010000007.1"/>
</dbReference>
<evidence type="ECO:0000256" key="5">
    <source>
        <dbReference type="ARBA" id="ARBA00022475"/>
    </source>
</evidence>
<evidence type="ECO:0000256" key="3">
    <source>
        <dbReference type="ARBA" id="ARBA00022448"/>
    </source>
</evidence>
<keyword evidence="8 13" id="KW-1133">Transmembrane helix</keyword>
<evidence type="ECO:0000256" key="4">
    <source>
        <dbReference type="ARBA" id="ARBA00022449"/>
    </source>
</evidence>
<keyword evidence="5" id="KW-1003">Cell membrane</keyword>
<dbReference type="Proteomes" id="UP000605013">
    <property type="component" value="Unassembled WGS sequence"/>
</dbReference>
<dbReference type="PANTHER" id="PTHR43302:SF1">
    <property type="entry name" value="NA(+)_H(+) ANTIPORTER NHAB"/>
    <property type="match status" value="1"/>
</dbReference>
<evidence type="ECO:0000256" key="13">
    <source>
        <dbReference type="SAM" id="Phobius"/>
    </source>
</evidence>
<dbReference type="Pfam" id="PF06450">
    <property type="entry name" value="NhaB"/>
    <property type="match status" value="1"/>
</dbReference>
<evidence type="ECO:0000256" key="7">
    <source>
        <dbReference type="ARBA" id="ARBA00022692"/>
    </source>
</evidence>
<evidence type="ECO:0000256" key="2">
    <source>
        <dbReference type="ARBA" id="ARBA00006036"/>
    </source>
</evidence>
<comment type="subcellular location">
    <subcellularLocation>
        <location evidence="1">Cell membrane</location>
        <topology evidence="1">Multi-pass membrane protein</topology>
    </subcellularLocation>
</comment>
<feature type="transmembrane region" description="Helical" evidence="13">
    <location>
        <begin position="122"/>
        <end position="155"/>
    </location>
</feature>
<proteinExistence type="inferred from homology"/>
<feature type="transmembrane region" description="Helical" evidence="13">
    <location>
        <begin position="12"/>
        <end position="31"/>
    </location>
</feature>
<feature type="transmembrane region" description="Helical" evidence="13">
    <location>
        <begin position="88"/>
        <end position="110"/>
    </location>
</feature>
<feature type="transmembrane region" description="Helical" evidence="13">
    <location>
        <begin position="342"/>
        <end position="360"/>
    </location>
</feature>
<evidence type="ECO:0000313" key="15">
    <source>
        <dbReference type="Proteomes" id="UP000605013"/>
    </source>
</evidence>
<dbReference type="HAMAP" id="MF_01599">
    <property type="entry name" value="NhaB"/>
    <property type="match status" value="1"/>
</dbReference>
<dbReference type="EMBL" id="JAEMEF010000007">
    <property type="protein sequence ID" value="MBL7560111.1"/>
    <property type="molecule type" value="Genomic_DNA"/>
</dbReference>
<keyword evidence="9" id="KW-0915">Sodium</keyword>
<accession>A0ABS1WLV8</accession>
<comment type="similarity">
    <text evidence="2">Belongs to the NhaB Na(+)/H(+) (TC 2.A.34) antiporter family.</text>
</comment>
<keyword evidence="10" id="KW-0406">Ion transport</keyword>
<evidence type="ECO:0000256" key="8">
    <source>
        <dbReference type="ARBA" id="ARBA00022989"/>
    </source>
</evidence>
<name>A0ABS1WLV8_9FLAO</name>
<evidence type="ECO:0000256" key="10">
    <source>
        <dbReference type="ARBA" id="ARBA00023065"/>
    </source>
</evidence>
<reference evidence="14 15" key="1">
    <citation type="submission" date="2020-12" db="EMBL/GenBank/DDBJ databases">
        <title>Olleya sediminilitoris sp. nov., isolated from a tidal flat.</title>
        <authorList>
            <person name="Park S."/>
            <person name="Yoon J.-H."/>
        </authorList>
    </citation>
    <scope>NUCLEOTIDE SEQUENCE [LARGE SCALE GENOMIC DNA]</scope>
    <source>
        <strain evidence="14 15">YSTF-M6</strain>
    </source>
</reference>
<dbReference type="PANTHER" id="PTHR43302">
    <property type="entry name" value="TRANSPORTER ARSB-RELATED"/>
    <property type="match status" value="1"/>
</dbReference>
<evidence type="ECO:0000256" key="11">
    <source>
        <dbReference type="ARBA" id="ARBA00023136"/>
    </source>
</evidence>
<keyword evidence="3" id="KW-0813">Transport</keyword>
<dbReference type="NCBIfam" id="NF007093">
    <property type="entry name" value="PRK09547.1"/>
    <property type="match status" value="1"/>
</dbReference>
<evidence type="ECO:0000256" key="12">
    <source>
        <dbReference type="ARBA" id="ARBA00023201"/>
    </source>
</evidence>
<keyword evidence="6" id="KW-0997">Cell inner membrane</keyword>
<evidence type="ECO:0000256" key="1">
    <source>
        <dbReference type="ARBA" id="ARBA00004651"/>
    </source>
</evidence>
<feature type="transmembrane region" description="Helical" evidence="13">
    <location>
        <begin position="470"/>
        <end position="489"/>
    </location>
</feature>